<comment type="caution">
    <text evidence="2">The sequence shown here is derived from an EMBL/GenBank/DDBJ whole genome shotgun (WGS) entry which is preliminary data.</text>
</comment>
<organism evidence="2 3">
    <name type="scientific">Batillaria attramentaria</name>
    <dbReference type="NCBI Taxonomy" id="370345"/>
    <lineage>
        <taxon>Eukaryota</taxon>
        <taxon>Metazoa</taxon>
        <taxon>Spiralia</taxon>
        <taxon>Lophotrochozoa</taxon>
        <taxon>Mollusca</taxon>
        <taxon>Gastropoda</taxon>
        <taxon>Caenogastropoda</taxon>
        <taxon>Sorbeoconcha</taxon>
        <taxon>Cerithioidea</taxon>
        <taxon>Batillariidae</taxon>
        <taxon>Batillaria</taxon>
    </lineage>
</organism>
<gene>
    <name evidence="2" type="ORF">BaRGS_00007137</name>
</gene>
<feature type="compositionally biased region" description="Polar residues" evidence="1">
    <location>
        <begin position="56"/>
        <end position="66"/>
    </location>
</feature>
<keyword evidence="3" id="KW-1185">Reference proteome</keyword>
<feature type="region of interest" description="Disordered" evidence="1">
    <location>
        <begin position="44"/>
        <end position="66"/>
    </location>
</feature>
<accession>A0ABD0LRB6</accession>
<dbReference type="AlphaFoldDB" id="A0ABD0LRB6"/>
<sequence length="66" mass="6937">MNTSHQSPIVPASLSAPENRATMEVALSSTEQCRARGKRIERGAGGGGLFGHRETVASQGNEIDDV</sequence>
<evidence type="ECO:0000313" key="3">
    <source>
        <dbReference type="Proteomes" id="UP001519460"/>
    </source>
</evidence>
<protein>
    <submittedName>
        <fullName evidence="2">Uncharacterized protein</fullName>
    </submittedName>
</protein>
<evidence type="ECO:0000256" key="1">
    <source>
        <dbReference type="SAM" id="MobiDB-lite"/>
    </source>
</evidence>
<evidence type="ECO:0000313" key="2">
    <source>
        <dbReference type="EMBL" id="KAK7501706.1"/>
    </source>
</evidence>
<name>A0ABD0LRB6_9CAEN</name>
<dbReference type="EMBL" id="JACVVK020000030">
    <property type="protein sequence ID" value="KAK7501706.1"/>
    <property type="molecule type" value="Genomic_DNA"/>
</dbReference>
<reference evidence="2 3" key="1">
    <citation type="journal article" date="2023" name="Sci. Data">
        <title>Genome assembly of the Korean intertidal mud-creeper Batillaria attramentaria.</title>
        <authorList>
            <person name="Patra A.K."/>
            <person name="Ho P.T."/>
            <person name="Jun S."/>
            <person name="Lee S.J."/>
            <person name="Kim Y."/>
            <person name="Won Y.J."/>
        </authorList>
    </citation>
    <scope>NUCLEOTIDE SEQUENCE [LARGE SCALE GENOMIC DNA]</scope>
    <source>
        <strain evidence="2">Wonlab-2016</strain>
    </source>
</reference>
<proteinExistence type="predicted"/>
<dbReference type="Proteomes" id="UP001519460">
    <property type="component" value="Unassembled WGS sequence"/>
</dbReference>